<dbReference type="KEGG" id="soy:115876419"/>
<reference evidence="4" key="1">
    <citation type="submission" date="2025-08" db="UniProtKB">
        <authorList>
            <consortium name="RefSeq"/>
        </authorList>
    </citation>
    <scope>IDENTIFICATION</scope>
    <source>
        <tissue evidence="4">Gonads</tissue>
    </source>
</reference>
<feature type="coiled-coil region" evidence="1">
    <location>
        <begin position="596"/>
        <end position="665"/>
    </location>
</feature>
<feature type="compositionally biased region" description="Low complexity" evidence="2">
    <location>
        <begin position="2950"/>
        <end position="2963"/>
    </location>
</feature>
<feature type="compositionally biased region" description="Low complexity" evidence="2">
    <location>
        <begin position="78"/>
        <end position="90"/>
    </location>
</feature>
<feature type="coiled-coil region" evidence="1">
    <location>
        <begin position="3002"/>
        <end position="3036"/>
    </location>
</feature>
<dbReference type="PANTHER" id="PTHR18887">
    <property type="entry name" value="GOLGI-ASSOCIATED PROTEIN GCP360-RELATED"/>
    <property type="match status" value="1"/>
</dbReference>
<feature type="coiled-coil region" evidence="1">
    <location>
        <begin position="1884"/>
        <end position="1996"/>
    </location>
</feature>
<dbReference type="PANTHER" id="PTHR18887:SF5">
    <property type="entry name" value="GOLGIN SUBFAMILY B MEMBER 1-LIKE"/>
    <property type="match status" value="1"/>
</dbReference>
<organism evidence="3 4">
    <name type="scientific">Sitophilus oryzae</name>
    <name type="common">Rice weevil</name>
    <name type="synonym">Curculio oryzae</name>
    <dbReference type="NCBI Taxonomy" id="7048"/>
    <lineage>
        <taxon>Eukaryota</taxon>
        <taxon>Metazoa</taxon>
        <taxon>Ecdysozoa</taxon>
        <taxon>Arthropoda</taxon>
        <taxon>Hexapoda</taxon>
        <taxon>Insecta</taxon>
        <taxon>Pterygota</taxon>
        <taxon>Neoptera</taxon>
        <taxon>Endopterygota</taxon>
        <taxon>Coleoptera</taxon>
        <taxon>Polyphaga</taxon>
        <taxon>Cucujiformia</taxon>
        <taxon>Curculionidae</taxon>
        <taxon>Dryophthorinae</taxon>
        <taxon>Sitophilus</taxon>
    </lineage>
</organism>
<feature type="coiled-coil region" evidence="1">
    <location>
        <begin position="897"/>
        <end position="1139"/>
    </location>
</feature>
<feature type="region of interest" description="Disordered" evidence="2">
    <location>
        <begin position="67"/>
        <end position="97"/>
    </location>
</feature>
<evidence type="ECO:0000256" key="1">
    <source>
        <dbReference type="SAM" id="Coils"/>
    </source>
</evidence>
<evidence type="ECO:0000313" key="3">
    <source>
        <dbReference type="Proteomes" id="UP000504635"/>
    </source>
</evidence>
<feature type="coiled-coil region" evidence="1">
    <location>
        <begin position="732"/>
        <end position="868"/>
    </location>
</feature>
<feature type="region of interest" description="Disordered" evidence="2">
    <location>
        <begin position="2949"/>
        <end position="2977"/>
    </location>
</feature>
<dbReference type="GO" id="GO:0005794">
    <property type="term" value="C:Golgi apparatus"/>
    <property type="evidence" value="ECO:0007669"/>
    <property type="project" value="InterPro"/>
</dbReference>
<keyword evidence="1" id="KW-0175">Coiled coil</keyword>
<sequence>MWGNSDLDPGGQSKDTVSSTQELNDLKDQNEQQLLLITQLKDMLKKEQSSVTQEKVEEYVNTLNKLKAKRSKQKKDGSSSTDKASTSSSANIDANKKERINLLRQQLEENKARLAERGKSQKGIEEMVTQLQAQFKDSESRMNSASLNLPLQESKNLDYNENTAQKDLFNILLTKERKLTELLTKNQKLEGTVMDLQENLKEKDSVIDARTKAITLMTDSLSKKGKNTLDALEETKDQMRKMQEHFVSLESDMKNRQLTLLNDLKLKNFEISDLKETINQLTNQKVEYEARLADTDRATSIQSTENSELLLLKSSFHDLQEENTRLLEKINYLEASAITSHTEQTSEERIGEITNNYLIQISELEEKLKEAEKIQKQLKEEDFHKFDNKLDEEYSRICEENKKLLEEKNKNIEQIEELQKKLEETQYDLNLLKNTGLAGSHLSETENAEINKLKKQLDESNKNMIKMRATQKGKVKELNKKLNQFKNMNDANSLIVQLQNEVSKLNEKIAELEDEKGSMQLKMVESTTSSKGDTNELEAQIKELNDKLLEKTDELIEKTKVVEILETDILSLKADLKLKHEEQIKVSTHVSSEMSLIQFEEQIEKLESDNKNLREKLEEYKLSTQDLLEKYEIIKREKQDLTTKLDNYVQENIELLDKLEKLSAEKVSSVESIEIVEGLTQQEKIELAAYQKHVNPEETGKFREDESSEPPVELNESVLQLSEDTAELLQKIEMFTQERKEVMQKMDYLRNENELLHLKVKEIENNKDILEETYEQLQNEKDDLISENQKLLRNIEIASNANNTKEGASAEISDLELQELQERCKILTIENQEMIVKIDESKHLLKEKQELESKLSKALEENGHIQQKILWYEEEIDTFKSIVNDNKNELMSSADKVNNLQNVCDDRKRNIEELNENIEYLHNIINDLQGKNNDYEQMESELQNLNITLTEQLAHTAEYQKDILTNNDIIENLNKELANLHNKILEYENDLEIKDNEIKELKNSIINKDETMKSLQNAITEKDNKFKILHEELKQKYIALQQQLENSDNSLEKQLNELSGKNKEQLEKMKKLAANLKKKTQAFQELEERYINEIKEWEIRLNNVTQMSEEKITSLTKQIKDLENQLQVKSEENVVIQNEICTLKRDIETLKQTNTNQHNSVNLQQELSESLHEDINIVSNTIPDEKLRELEMLLETKDIDISNYQERIEKFEENISILQNDKYNLELKNNELAEKLSSISNSCNETILLEHKLSEQLQEITIINNSLSTKLEDAERKLEETLIKNTENEELIKKLKVKLKKAHEGVTELKVFQANVQELENLNENLRHQISTLESHQKQIQIENESLQQRNNSDYEKIETDYQSQLNELLTAKNDLLIENEKLSEKIKDFLSNEQDLTSELDQCKFKLVECEQNYNKIINQLETELRNSRENISLSEAENKNMKQTLDESRNELKNSLIEIENLNKSLSELKNQLTCIEEEKAKMVSEKTDLSKKLCDANETVSTSISEIANQLESLYEEHSTLRSENDKLKENIQVLEFAKFSLEASCESAIKDTIDNTTQITDTPQQLILEQIDVKKIKQSQSIEHSFNRPEPNDPQPFLASNFFNQIPQIENVFDNLNVTHAQGYDNDGIHLEGPSTTEAIQTLSNMESIEKDTENRHSPVIENNSEALFKKIKALEFLLYSVDKEKEIALEQCIEMTKELAQIIIQKMDLKEQNVDGPQIISDDDVAIVKRDLQALKKSELNPETSHVGEHILPIQEEQVVPKKTNSLLDQDSREHKKEGNELGNVESQILSTDDIKDISNSKKLQKLEFQEVDSNVGQQQQPVVEPLAQPKHAYLCYTKDDKPQSLEAFEENDDGWGWGPEESKLDEEYINTMENIPQIKKLLSEIQQLKEQIKVLHLERENHLEEIKQLQIKSGKLIKKCKELKAKNEQTGTTKKQTDVGFFDLNETIQEELKSQIQQLEKKIQEVGRELEKEKSEKNSLMKRVDILTSANEKMVEMKEIQDSELFRWQRKHKEVLEKLQEFEWSEGGFDNERELQIKEQQPIIENSESSGKIKELENTIKELSLDNEELQALLEEQTTQRIEAEKEKVNAIDYKNLADVVQGLEKELNEMRLKHSGVSKELYDVQKQNETLKEKIDILLKSLQDKDDEIGKLEKSISTAQTNDYRTEFDNLKTEISNLRCQLDNQIVVIKERDDIIVNLQNTLEEYNLNKSELDKIILDQNNELLLKTEEIESLKTNQRVNPDISNLELQINELNDLVQKKEEAVINLNISFNTIKSENDVLQEKVAELNEQLNLRIEELNKLREDKEEVLYTLQSKINETENIQKYVSTLEKSLSQSQLPEYKETEKPKTEKSDEAQKLIEQKLLDDVSLKTKTIEDLSAELKGKNDEIHILQKELENKQKQFEEQINIITNELNENWQLQVEQRGNDVAESWKMHLDMIEKEYESVQENYKLNISELEEKCNILTNENVQLKNNLHHDSIVSKAVNNQDEVASLSLIIDENKKHIEELENKLSDFYLVQNELESTKREVIEKDAKINSINIIIETTQKQFDEKREVVEEVVSLLERNALSPISYEKQDILLEFQRQLNLNSEKDVEINRLNEAVTTLENNLSRLSGEKDREITGLNQVIEDLEKELSIIHIKESEIVKLSTQLHTLQNEKEQLQTQINVLQTDSDGKLQEFDKLWQEQTNFQVAIDNYKEKIGDLENTCSSLRMEIDEKNRIINDLNRQLLQIQTDAKNDNNKQIEMLTGDIIRAKEECNSLQKTAFERESQINDLSQQLAEKTRDLEVTQQNMQFYQSHQSVHEEEMNKLKLLLQQREQEYNNSLEMLKNNQLADIQRHYDELLSNKDIDNQMLYAQVQELLNANKEYNERLSEELSAKQDLEGKLSEQTQLVDEDTKQLEELKLIIEDQETRITQLKKDLYDKSNQYDSLIAEMDLSRQPVTQQPSSSSVIQNPLTSTDKPHYDDDDLTEPVSRAELDLALYMLHQRDVRCEELTVELTQLLEERDTLQLKLSNSIREKEELRQILAGHNSTGAEDQSDSIQINDSYAGSSNIPGANLANEALHKNTHLASKLSELRNIGYKKDKTFVDEQSIRRLQQLAIMEQHINEASKLPPEAAAKLVDASYTLSRDVQSPSKVLLNWLWGKNPPKANDS</sequence>
<feature type="coiled-coil region" evidence="1">
    <location>
        <begin position="179"/>
        <end position="206"/>
    </location>
</feature>
<gene>
    <name evidence="4" type="primary">LOC115876419</name>
</gene>
<feature type="coiled-coil region" evidence="1">
    <location>
        <begin position="2383"/>
        <end position="2534"/>
    </location>
</feature>
<protein>
    <submittedName>
        <fullName evidence="4">Protein lava lamp-like</fullName>
    </submittedName>
</protein>
<evidence type="ECO:0000256" key="2">
    <source>
        <dbReference type="SAM" id="MobiDB-lite"/>
    </source>
</evidence>
<feature type="compositionally biased region" description="Polar residues" evidence="2">
    <location>
        <begin position="13"/>
        <end position="23"/>
    </location>
</feature>
<dbReference type="Proteomes" id="UP000504635">
    <property type="component" value="Unplaced"/>
</dbReference>
<dbReference type="InterPro" id="IPR026202">
    <property type="entry name" value="GOLGB1"/>
</dbReference>
<feature type="coiled-coil region" evidence="1">
    <location>
        <begin position="2052"/>
        <end position="2324"/>
    </location>
</feature>
<feature type="region of interest" description="Disordered" evidence="2">
    <location>
        <begin position="1"/>
        <end position="29"/>
    </location>
</feature>
<evidence type="ECO:0000313" key="4">
    <source>
        <dbReference type="RefSeq" id="XP_030748057.1"/>
    </source>
</evidence>
<dbReference type="RefSeq" id="XP_030748057.1">
    <property type="nucleotide sequence ID" value="XM_030892197.1"/>
</dbReference>
<accession>A0A6J2XA03</accession>
<dbReference type="InParanoid" id="A0A6J2XA03"/>
<dbReference type="FunCoup" id="A0A6J2XA03">
    <property type="interactions" value="112"/>
</dbReference>
<dbReference type="OrthoDB" id="2441647at2759"/>
<name>A0A6J2XA03_SITOR</name>
<feature type="coiled-coil region" evidence="1">
    <location>
        <begin position="2599"/>
        <end position="2937"/>
    </location>
</feature>
<dbReference type="GeneID" id="115876419"/>
<proteinExistence type="predicted"/>
<keyword evidence="3" id="KW-1185">Reference proteome</keyword>
<feature type="coiled-coil region" evidence="1">
    <location>
        <begin position="232"/>
        <end position="554"/>
    </location>
</feature>
<dbReference type="Gene3D" id="1.10.287.1490">
    <property type="match status" value="1"/>
</dbReference>
<feature type="coiled-coil region" evidence="1">
    <location>
        <begin position="1187"/>
        <end position="1541"/>
    </location>
</feature>